<reference evidence="1" key="1">
    <citation type="submission" date="2023-03" db="EMBL/GenBank/DDBJ databases">
        <title>Massive genome expansion in bonnet fungi (Mycena s.s.) driven by repeated elements and novel gene families across ecological guilds.</title>
        <authorList>
            <consortium name="Lawrence Berkeley National Laboratory"/>
            <person name="Harder C.B."/>
            <person name="Miyauchi S."/>
            <person name="Viragh M."/>
            <person name="Kuo A."/>
            <person name="Thoen E."/>
            <person name="Andreopoulos B."/>
            <person name="Lu D."/>
            <person name="Skrede I."/>
            <person name="Drula E."/>
            <person name="Henrissat B."/>
            <person name="Morin E."/>
            <person name="Kohler A."/>
            <person name="Barry K."/>
            <person name="LaButti K."/>
            <person name="Morin E."/>
            <person name="Salamov A."/>
            <person name="Lipzen A."/>
            <person name="Mereny Z."/>
            <person name="Hegedus B."/>
            <person name="Baldrian P."/>
            <person name="Stursova M."/>
            <person name="Weitz H."/>
            <person name="Taylor A."/>
            <person name="Grigoriev I.V."/>
            <person name="Nagy L.G."/>
            <person name="Martin F."/>
            <person name="Kauserud H."/>
        </authorList>
    </citation>
    <scope>NUCLEOTIDE SEQUENCE</scope>
    <source>
        <strain evidence="1">CBHHK200</strain>
    </source>
</reference>
<sequence length="82" mass="9272">MGIRARRDAAQLVRRMSPLAQRPEFDCKFPSLRDLPNIAIATTPAIMLLGSPTREEQLLIVPLDGLLCNSINGFWFNEHGYF</sequence>
<gene>
    <name evidence="1" type="ORF">C8F04DRAFT_1271043</name>
</gene>
<evidence type="ECO:0000313" key="2">
    <source>
        <dbReference type="Proteomes" id="UP001218188"/>
    </source>
</evidence>
<dbReference type="Proteomes" id="UP001218188">
    <property type="component" value="Unassembled WGS sequence"/>
</dbReference>
<evidence type="ECO:0000313" key="1">
    <source>
        <dbReference type="EMBL" id="KAJ7023801.1"/>
    </source>
</evidence>
<proteinExistence type="predicted"/>
<protein>
    <submittedName>
        <fullName evidence="1">Uncharacterized protein</fullName>
    </submittedName>
</protein>
<organism evidence="1 2">
    <name type="scientific">Mycena alexandri</name>
    <dbReference type="NCBI Taxonomy" id="1745969"/>
    <lineage>
        <taxon>Eukaryota</taxon>
        <taxon>Fungi</taxon>
        <taxon>Dikarya</taxon>
        <taxon>Basidiomycota</taxon>
        <taxon>Agaricomycotina</taxon>
        <taxon>Agaricomycetes</taxon>
        <taxon>Agaricomycetidae</taxon>
        <taxon>Agaricales</taxon>
        <taxon>Marasmiineae</taxon>
        <taxon>Mycenaceae</taxon>
        <taxon>Mycena</taxon>
    </lineage>
</organism>
<name>A0AAD6SBU7_9AGAR</name>
<dbReference type="EMBL" id="JARJCM010000182">
    <property type="protein sequence ID" value="KAJ7023801.1"/>
    <property type="molecule type" value="Genomic_DNA"/>
</dbReference>
<keyword evidence="2" id="KW-1185">Reference proteome</keyword>
<dbReference type="AlphaFoldDB" id="A0AAD6SBU7"/>
<accession>A0AAD6SBU7</accession>
<comment type="caution">
    <text evidence="1">The sequence shown here is derived from an EMBL/GenBank/DDBJ whole genome shotgun (WGS) entry which is preliminary data.</text>
</comment>